<dbReference type="AlphaFoldDB" id="A0A7S8HE65"/>
<name>A0A7S8HE65_9HYPH</name>
<dbReference type="SMART" id="SM01007">
    <property type="entry name" value="Aldolase_II"/>
    <property type="match status" value="1"/>
</dbReference>
<evidence type="ECO:0000256" key="1">
    <source>
        <dbReference type="ARBA" id="ARBA00022723"/>
    </source>
</evidence>
<dbReference type="InterPro" id="IPR001303">
    <property type="entry name" value="Aldolase_II/adducin_N"/>
</dbReference>
<keyword evidence="2" id="KW-0456">Lyase</keyword>
<dbReference type="GO" id="GO:0005829">
    <property type="term" value="C:cytosol"/>
    <property type="evidence" value="ECO:0007669"/>
    <property type="project" value="TreeGrafter"/>
</dbReference>
<dbReference type="SUPFAM" id="SSF53639">
    <property type="entry name" value="AraD/HMP-PK domain-like"/>
    <property type="match status" value="1"/>
</dbReference>
<dbReference type="GO" id="GO:0019323">
    <property type="term" value="P:pentose catabolic process"/>
    <property type="evidence" value="ECO:0007669"/>
    <property type="project" value="TreeGrafter"/>
</dbReference>
<dbReference type="GO" id="GO:0046872">
    <property type="term" value="F:metal ion binding"/>
    <property type="evidence" value="ECO:0007669"/>
    <property type="project" value="UniProtKB-KW"/>
</dbReference>
<reference evidence="4 5" key="1">
    <citation type="submission" date="2020-06" db="EMBL/GenBank/DDBJ databases">
        <title>Genome sequence of 2 isolates from Red Sea Mangroves.</title>
        <authorList>
            <person name="Sefrji F."/>
            <person name="Michoud G."/>
            <person name="Merlino G."/>
            <person name="Daffonchio D."/>
        </authorList>
    </citation>
    <scope>NUCLEOTIDE SEQUENCE [LARGE SCALE GENOMIC DNA]</scope>
    <source>
        <strain evidence="4 5">R1DC25</strain>
    </source>
</reference>
<dbReference type="InterPro" id="IPR050197">
    <property type="entry name" value="Aldolase_class_II_sugar_metab"/>
</dbReference>
<dbReference type="EMBL" id="CP058214">
    <property type="protein sequence ID" value="QPC45391.1"/>
    <property type="molecule type" value="Genomic_DNA"/>
</dbReference>
<evidence type="ECO:0000313" key="4">
    <source>
        <dbReference type="EMBL" id="QPC45391.1"/>
    </source>
</evidence>
<dbReference type="KEGG" id="kmn:HW532_17270"/>
<dbReference type="PANTHER" id="PTHR22789">
    <property type="entry name" value="FUCULOSE PHOSPHATE ALDOLASE"/>
    <property type="match status" value="1"/>
</dbReference>
<evidence type="ECO:0000313" key="5">
    <source>
        <dbReference type="Proteomes" id="UP000593594"/>
    </source>
</evidence>
<organism evidence="4 5">
    <name type="scientific">Kaustia mangrovi</name>
    <dbReference type="NCBI Taxonomy" id="2593653"/>
    <lineage>
        <taxon>Bacteria</taxon>
        <taxon>Pseudomonadati</taxon>
        <taxon>Pseudomonadota</taxon>
        <taxon>Alphaproteobacteria</taxon>
        <taxon>Hyphomicrobiales</taxon>
        <taxon>Parvibaculaceae</taxon>
        <taxon>Kaustia</taxon>
    </lineage>
</organism>
<proteinExistence type="predicted"/>
<dbReference type="Pfam" id="PF00596">
    <property type="entry name" value="Aldolase_II"/>
    <property type="match status" value="1"/>
</dbReference>
<evidence type="ECO:0000256" key="2">
    <source>
        <dbReference type="ARBA" id="ARBA00023239"/>
    </source>
</evidence>
<dbReference type="Gene3D" id="3.40.225.10">
    <property type="entry name" value="Class II aldolase/adducin N-terminal domain"/>
    <property type="match status" value="1"/>
</dbReference>
<dbReference type="Proteomes" id="UP000593594">
    <property type="component" value="Chromosome"/>
</dbReference>
<dbReference type="GO" id="GO:0016832">
    <property type="term" value="F:aldehyde-lyase activity"/>
    <property type="evidence" value="ECO:0007669"/>
    <property type="project" value="TreeGrafter"/>
</dbReference>
<sequence length="219" mass="23036">MAPAEETALREEIVATARAMSAKGLSPQRSGNVSARAGGDAILITPSGLAYEAMAPGDIVRVGLDGARAPGQMKPSSETPFHLAIYRARPEAKAIVHCHSPAATTLACARRAIPAFHYMVAAAGGPDIRCAPYATFGTDDLADNTVKALEGRRACLLANHGQVAFGPDLGKALELAAEVETLSGEYLDLLKLGEVHVLDEEEMARVLELFRGYGVQGEK</sequence>
<keyword evidence="1" id="KW-0479">Metal-binding</keyword>
<dbReference type="InterPro" id="IPR036409">
    <property type="entry name" value="Aldolase_II/adducin_N_sf"/>
</dbReference>
<gene>
    <name evidence="4" type="ORF">HW532_17270</name>
</gene>
<keyword evidence="5" id="KW-1185">Reference proteome</keyword>
<accession>A0A7S8HE65</accession>
<evidence type="ECO:0000259" key="3">
    <source>
        <dbReference type="SMART" id="SM01007"/>
    </source>
</evidence>
<dbReference type="PANTHER" id="PTHR22789:SF0">
    <property type="entry name" value="3-OXO-TETRONATE 4-PHOSPHATE DECARBOXYLASE-RELATED"/>
    <property type="match status" value="1"/>
</dbReference>
<feature type="domain" description="Class II aldolase/adducin N-terminal" evidence="3">
    <location>
        <begin position="11"/>
        <end position="187"/>
    </location>
</feature>
<protein>
    <submittedName>
        <fullName evidence="4">Class II aldolase/adducin family protein</fullName>
    </submittedName>
</protein>